<dbReference type="EMBL" id="CACVKT020009053">
    <property type="protein sequence ID" value="CAC5419824.1"/>
    <property type="molecule type" value="Genomic_DNA"/>
</dbReference>
<keyword evidence="4" id="KW-1133">Transmembrane helix</keyword>
<evidence type="ECO:0000256" key="1">
    <source>
        <dbReference type="ARBA" id="ARBA00022737"/>
    </source>
</evidence>
<evidence type="ECO:0000256" key="4">
    <source>
        <dbReference type="SAM" id="Phobius"/>
    </source>
</evidence>
<protein>
    <submittedName>
        <fullName evidence="5">Uncharacterized protein</fullName>
    </submittedName>
</protein>
<dbReference type="InterPro" id="IPR051280">
    <property type="entry name" value="Cl-channel/antiporter"/>
</dbReference>
<sequence>MSAYVLQHDIEDQQTGEAPSHPETTTENNVRNRGPWKKSGHSVEPPRDDAVYYPKDDTYGVFAQHYSITFNTRAKVNYFIMLEESTLLDLRKFVRDFFGRDYEPVYITHKYTEEEKKTLSSFESEDYLPSHSEIYKSWLKRQGPLGYMLGKWIIMGLIGFCVGIIGFLLHDLIEEIAKLKWNMVEKYLKVRNYTLLHDLIEEIAKLKWNMVEKYLKVRNYTLLHDLIEEIAKLKWNMVEKYLKVKNTLLHDLIEEIAKKWNMVEKYLKVRNYTLLHDLIEEIAKLKWNMVEKYLKVRNYTLLHDLIEEIAKLKWNMVEKNLSGTWWKKYLKVRNYTLLHDLIEEIAKLKWNMVEKISQGGIILYYMI</sequence>
<dbReference type="OrthoDB" id="6160805at2759"/>
<keyword evidence="2" id="KW-0129">CBS domain</keyword>
<dbReference type="PANTHER" id="PTHR11689:SF89">
    <property type="entry name" value="CHLORIDE CHANNEL PROTEIN"/>
    <property type="match status" value="1"/>
</dbReference>
<gene>
    <name evidence="5" type="ORF">MCOR_52115</name>
</gene>
<dbReference type="AlphaFoldDB" id="A0A6J8EGS5"/>
<dbReference type="Proteomes" id="UP000507470">
    <property type="component" value="Unassembled WGS sequence"/>
</dbReference>
<keyword evidence="4" id="KW-0472">Membrane</keyword>
<keyword evidence="1" id="KW-0677">Repeat</keyword>
<dbReference type="GO" id="GO:0015108">
    <property type="term" value="F:chloride transmembrane transporter activity"/>
    <property type="evidence" value="ECO:0007669"/>
    <property type="project" value="TreeGrafter"/>
</dbReference>
<proteinExistence type="predicted"/>
<keyword evidence="4" id="KW-0812">Transmembrane</keyword>
<feature type="compositionally biased region" description="Polar residues" evidence="3">
    <location>
        <begin position="13"/>
        <end position="31"/>
    </location>
</feature>
<dbReference type="PANTHER" id="PTHR11689">
    <property type="entry name" value="CHLORIDE CHANNEL PROTEIN CLC FAMILY MEMBER"/>
    <property type="match status" value="1"/>
</dbReference>
<feature type="region of interest" description="Disordered" evidence="3">
    <location>
        <begin position="1"/>
        <end position="49"/>
    </location>
</feature>
<name>A0A6J8EGS5_MYTCO</name>
<feature type="transmembrane region" description="Helical" evidence="4">
    <location>
        <begin position="149"/>
        <end position="169"/>
    </location>
</feature>
<keyword evidence="6" id="KW-1185">Reference proteome</keyword>
<reference evidence="5 6" key="1">
    <citation type="submission" date="2020-06" db="EMBL/GenBank/DDBJ databases">
        <authorList>
            <person name="Li R."/>
            <person name="Bekaert M."/>
        </authorList>
    </citation>
    <scope>NUCLEOTIDE SEQUENCE [LARGE SCALE GENOMIC DNA]</scope>
    <source>
        <strain evidence="6">wild</strain>
    </source>
</reference>
<evidence type="ECO:0000313" key="6">
    <source>
        <dbReference type="Proteomes" id="UP000507470"/>
    </source>
</evidence>
<evidence type="ECO:0000256" key="3">
    <source>
        <dbReference type="SAM" id="MobiDB-lite"/>
    </source>
</evidence>
<organism evidence="5 6">
    <name type="scientific">Mytilus coruscus</name>
    <name type="common">Sea mussel</name>
    <dbReference type="NCBI Taxonomy" id="42192"/>
    <lineage>
        <taxon>Eukaryota</taxon>
        <taxon>Metazoa</taxon>
        <taxon>Spiralia</taxon>
        <taxon>Lophotrochozoa</taxon>
        <taxon>Mollusca</taxon>
        <taxon>Bivalvia</taxon>
        <taxon>Autobranchia</taxon>
        <taxon>Pteriomorphia</taxon>
        <taxon>Mytilida</taxon>
        <taxon>Mytiloidea</taxon>
        <taxon>Mytilidae</taxon>
        <taxon>Mytilinae</taxon>
        <taxon>Mytilus</taxon>
    </lineage>
</organism>
<evidence type="ECO:0000313" key="5">
    <source>
        <dbReference type="EMBL" id="CAC5419824.1"/>
    </source>
</evidence>
<evidence type="ECO:0000256" key="2">
    <source>
        <dbReference type="ARBA" id="ARBA00023122"/>
    </source>
</evidence>
<accession>A0A6J8EGS5</accession>